<dbReference type="EMBL" id="JAINUG010000036">
    <property type="protein sequence ID" value="KAJ8408154.1"/>
    <property type="molecule type" value="Genomic_DNA"/>
</dbReference>
<dbReference type="InterPro" id="IPR005441">
    <property type="entry name" value="Preproghrelin"/>
</dbReference>
<gene>
    <name evidence="11" type="ORF">AAFF_G00263820</name>
</gene>
<comment type="similarity">
    <text evidence="2">Belongs to the motilin family.</text>
</comment>
<dbReference type="Pfam" id="PF04643">
    <property type="entry name" value="Motilin_assoc"/>
    <property type="match status" value="1"/>
</dbReference>
<feature type="domain" description="Motilin/ghrelin-associated peptide" evidence="10">
    <location>
        <begin position="64"/>
        <end position="106"/>
    </location>
</feature>
<dbReference type="GO" id="GO:0016608">
    <property type="term" value="F:growth hormone-releasing hormone activity"/>
    <property type="evidence" value="ECO:0007669"/>
    <property type="project" value="InterPro"/>
</dbReference>
<dbReference type="GO" id="GO:0050728">
    <property type="term" value="P:negative regulation of inflammatory response"/>
    <property type="evidence" value="ECO:0007669"/>
    <property type="project" value="TreeGrafter"/>
</dbReference>
<dbReference type="GO" id="GO:0032095">
    <property type="term" value="P:regulation of response to food"/>
    <property type="evidence" value="ECO:0007669"/>
    <property type="project" value="TreeGrafter"/>
</dbReference>
<proteinExistence type="inferred from homology"/>
<dbReference type="AlphaFoldDB" id="A0AAD7SSV4"/>
<dbReference type="GO" id="GO:0031768">
    <property type="term" value="F:ghrelin receptor binding"/>
    <property type="evidence" value="ECO:0007669"/>
    <property type="project" value="TreeGrafter"/>
</dbReference>
<dbReference type="GO" id="GO:0005615">
    <property type="term" value="C:extracellular space"/>
    <property type="evidence" value="ECO:0007669"/>
    <property type="project" value="TreeGrafter"/>
</dbReference>
<comment type="caution">
    <text evidence="11">The sequence shown here is derived from an EMBL/GenBank/DDBJ whole genome shotgun (WGS) entry which is preliminary data.</text>
</comment>
<keyword evidence="7" id="KW-0449">Lipoprotein</keyword>
<keyword evidence="12" id="KW-1185">Reference proteome</keyword>
<feature type="region of interest" description="Disordered" evidence="8">
    <location>
        <begin position="28"/>
        <end position="52"/>
    </location>
</feature>
<evidence type="ECO:0000256" key="7">
    <source>
        <dbReference type="ARBA" id="ARBA00023288"/>
    </source>
</evidence>
<dbReference type="GO" id="GO:0060124">
    <property type="term" value="P:positive regulation of growth hormone secretion"/>
    <property type="evidence" value="ECO:0007669"/>
    <property type="project" value="TreeGrafter"/>
</dbReference>
<dbReference type="InterPro" id="IPR006737">
    <property type="entry name" value="Motilin_assoc"/>
</dbReference>
<evidence type="ECO:0000313" key="12">
    <source>
        <dbReference type="Proteomes" id="UP001221898"/>
    </source>
</evidence>
<evidence type="ECO:0000259" key="10">
    <source>
        <dbReference type="Pfam" id="PF04643"/>
    </source>
</evidence>
<evidence type="ECO:0000313" key="11">
    <source>
        <dbReference type="EMBL" id="KAJ8408154.1"/>
    </source>
</evidence>
<evidence type="ECO:0000256" key="9">
    <source>
        <dbReference type="SAM" id="SignalP"/>
    </source>
</evidence>
<feature type="chain" id="PRO_5041924163" description="Motilin/ghrelin-associated peptide domain-containing protein" evidence="9">
    <location>
        <begin position="27"/>
        <end position="111"/>
    </location>
</feature>
<evidence type="ECO:0000256" key="1">
    <source>
        <dbReference type="ARBA" id="ARBA00004613"/>
    </source>
</evidence>
<name>A0AAD7SSV4_9TELE</name>
<evidence type="ECO:0000256" key="3">
    <source>
        <dbReference type="ARBA" id="ARBA00022525"/>
    </source>
</evidence>
<dbReference type="GO" id="GO:0001696">
    <property type="term" value="P:gastric acid secretion"/>
    <property type="evidence" value="ECO:0007669"/>
    <property type="project" value="TreeGrafter"/>
</dbReference>
<keyword evidence="3" id="KW-0964">Secreted</keyword>
<evidence type="ECO:0000256" key="5">
    <source>
        <dbReference type="ARBA" id="ARBA00022729"/>
    </source>
</evidence>
<accession>A0AAD7SSV4</accession>
<organism evidence="11 12">
    <name type="scientific">Aldrovandia affinis</name>
    <dbReference type="NCBI Taxonomy" id="143900"/>
    <lineage>
        <taxon>Eukaryota</taxon>
        <taxon>Metazoa</taxon>
        <taxon>Chordata</taxon>
        <taxon>Craniata</taxon>
        <taxon>Vertebrata</taxon>
        <taxon>Euteleostomi</taxon>
        <taxon>Actinopterygii</taxon>
        <taxon>Neopterygii</taxon>
        <taxon>Teleostei</taxon>
        <taxon>Notacanthiformes</taxon>
        <taxon>Halosauridae</taxon>
        <taxon>Aldrovandia</taxon>
    </lineage>
</organism>
<evidence type="ECO:0000256" key="4">
    <source>
        <dbReference type="ARBA" id="ARBA00022702"/>
    </source>
</evidence>
<feature type="signal peptide" evidence="9">
    <location>
        <begin position="1"/>
        <end position="26"/>
    </location>
</feature>
<dbReference type="Proteomes" id="UP001221898">
    <property type="component" value="Unassembled WGS sequence"/>
</dbReference>
<keyword evidence="5 9" id="KW-0732">Signal</keyword>
<evidence type="ECO:0000256" key="2">
    <source>
        <dbReference type="ARBA" id="ARBA00006473"/>
    </source>
</evidence>
<evidence type="ECO:0000256" key="8">
    <source>
        <dbReference type="SAM" id="MobiDB-lite"/>
    </source>
</evidence>
<protein>
    <recommendedName>
        <fullName evidence="10">Motilin/ghrelin-associated peptide domain-containing protein</fullName>
    </recommendedName>
</protein>
<dbReference type="PANTHER" id="PTHR14122:SF1">
    <property type="entry name" value="APPETITE-REGULATING HORMONE"/>
    <property type="match status" value="1"/>
</dbReference>
<comment type="subcellular location">
    <subcellularLocation>
        <location evidence="1">Secreted</location>
    </subcellularLocation>
</comment>
<keyword evidence="6" id="KW-0027">Amidation</keyword>
<dbReference type="PANTHER" id="PTHR14122">
    <property type="entry name" value="GHRELIN PRECURSOR"/>
    <property type="match status" value="1"/>
</dbReference>
<reference evidence="11" key="1">
    <citation type="journal article" date="2023" name="Science">
        <title>Genome structures resolve the early diversification of teleost fishes.</title>
        <authorList>
            <person name="Parey E."/>
            <person name="Louis A."/>
            <person name="Montfort J."/>
            <person name="Bouchez O."/>
            <person name="Roques C."/>
            <person name="Iampietro C."/>
            <person name="Lluch J."/>
            <person name="Castinel A."/>
            <person name="Donnadieu C."/>
            <person name="Desvignes T."/>
            <person name="Floi Bucao C."/>
            <person name="Jouanno E."/>
            <person name="Wen M."/>
            <person name="Mejri S."/>
            <person name="Dirks R."/>
            <person name="Jansen H."/>
            <person name="Henkel C."/>
            <person name="Chen W.J."/>
            <person name="Zahm M."/>
            <person name="Cabau C."/>
            <person name="Klopp C."/>
            <person name="Thompson A.W."/>
            <person name="Robinson-Rechavi M."/>
            <person name="Braasch I."/>
            <person name="Lecointre G."/>
            <person name="Bobe J."/>
            <person name="Postlethwait J.H."/>
            <person name="Berthelot C."/>
            <person name="Roest Crollius H."/>
            <person name="Guiguen Y."/>
        </authorList>
    </citation>
    <scope>NUCLEOTIDE SEQUENCE</scope>
    <source>
        <strain evidence="11">NC1722</strain>
    </source>
</reference>
<keyword evidence="4" id="KW-0372">Hormone</keyword>
<sequence length="111" mass="12584">MRLMKSRAHGMLLVCLLALWTDTALAGSSFLSPSQKPQGKEKKPPRVGRRGAEGILDLFERHPSEMEENKRITFKTPFEIGITMTEQEFQQYGEVLQRFMQDVLMDAPATG</sequence>
<evidence type="ECO:0000256" key="6">
    <source>
        <dbReference type="ARBA" id="ARBA00022815"/>
    </source>
</evidence>